<dbReference type="EMBL" id="KL198108">
    <property type="protein sequence ID" value="KDQ07378.1"/>
    <property type="molecule type" value="Genomic_DNA"/>
</dbReference>
<keyword evidence="2" id="KW-1185">Reference proteome</keyword>
<dbReference type="HOGENOM" id="CLU_2454439_0_0_1"/>
<dbReference type="InParanoid" id="A0A067LVM3"/>
<dbReference type="AlphaFoldDB" id="A0A067LVM3"/>
<organism evidence="1 2">
    <name type="scientific">Botryobasidium botryosum (strain FD-172 SS1)</name>
    <dbReference type="NCBI Taxonomy" id="930990"/>
    <lineage>
        <taxon>Eukaryota</taxon>
        <taxon>Fungi</taxon>
        <taxon>Dikarya</taxon>
        <taxon>Basidiomycota</taxon>
        <taxon>Agaricomycotina</taxon>
        <taxon>Agaricomycetes</taxon>
        <taxon>Cantharellales</taxon>
        <taxon>Botryobasidiaceae</taxon>
        <taxon>Botryobasidium</taxon>
    </lineage>
</organism>
<protein>
    <submittedName>
        <fullName evidence="1">Uncharacterized protein</fullName>
    </submittedName>
</protein>
<proteinExistence type="predicted"/>
<gene>
    <name evidence="1" type="ORF">BOTBODRAFT_180737</name>
</gene>
<sequence length="89" mass="9750">MCTRLKTSAGLGLEGAYMTLTHINTKFFQTTYNGIYKKYVLTPDHIHTSAIVPIPGSNHTQKLYNAATSSNDENSGISAIPVRFNVMEG</sequence>
<accession>A0A067LVM3</accession>
<evidence type="ECO:0000313" key="1">
    <source>
        <dbReference type="EMBL" id="KDQ07378.1"/>
    </source>
</evidence>
<reference evidence="2" key="1">
    <citation type="journal article" date="2014" name="Proc. Natl. Acad. Sci. U.S.A.">
        <title>Extensive sampling of basidiomycete genomes demonstrates inadequacy of the white-rot/brown-rot paradigm for wood decay fungi.</title>
        <authorList>
            <person name="Riley R."/>
            <person name="Salamov A.A."/>
            <person name="Brown D.W."/>
            <person name="Nagy L.G."/>
            <person name="Floudas D."/>
            <person name="Held B.W."/>
            <person name="Levasseur A."/>
            <person name="Lombard V."/>
            <person name="Morin E."/>
            <person name="Otillar R."/>
            <person name="Lindquist E.A."/>
            <person name="Sun H."/>
            <person name="LaButti K.M."/>
            <person name="Schmutz J."/>
            <person name="Jabbour D."/>
            <person name="Luo H."/>
            <person name="Baker S.E."/>
            <person name="Pisabarro A.G."/>
            <person name="Walton J.D."/>
            <person name="Blanchette R.A."/>
            <person name="Henrissat B."/>
            <person name="Martin F."/>
            <person name="Cullen D."/>
            <person name="Hibbett D.S."/>
            <person name="Grigoriev I.V."/>
        </authorList>
    </citation>
    <scope>NUCLEOTIDE SEQUENCE [LARGE SCALE GENOMIC DNA]</scope>
    <source>
        <strain evidence="2">FD-172 SS1</strain>
    </source>
</reference>
<dbReference type="Proteomes" id="UP000027195">
    <property type="component" value="Unassembled WGS sequence"/>
</dbReference>
<evidence type="ECO:0000313" key="2">
    <source>
        <dbReference type="Proteomes" id="UP000027195"/>
    </source>
</evidence>
<name>A0A067LVM3_BOTB1</name>